<gene>
    <name evidence="2" type="ORF">Pmani_037868</name>
</gene>
<sequence length="111" mass="12146">MLPLPRHPHHANLTMLPPPPRHPHHANLTMLLPPRHPHHANFPTTPPPPRQLSHHATTTTSSTGTTTDRRLVPEGQSPPIKHHVINGLASSPSNVQSSRPLSVKVLVVLVD</sequence>
<dbReference type="EMBL" id="JAWZYT010005970">
    <property type="protein sequence ID" value="KAK4289150.1"/>
    <property type="molecule type" value="Genomic_DNA"/>
</dbReference>
<evidence type="ECO:0000313" key="3">
    <source>
        <dbReference type="Proteomes" id="UP001292094"/>
    </source>
</evidence>
<feature type="compositionally biased region" description="Low complexity" evidence="1">
    <location>
        <begin position="57"/>
        <end position="66"/>
    </location>
</feature>
<dbReference type="Proteomes" id="UP001292094">
    <property type="component" value="Unassembled WGS sequence"/>
</dbReference>
<proteinExistence type="predicted"/>
<comment type="caution">
    <text evidence="2">The sequence shown here is derived from an EMBL/GenBank/DDBJ whole genome shotgun (WGS) entry which is preliminary data.</text>
</comment>
<feature type="compositionally biased region" description="Basic residues" evidence="1">
    <location>
        <begin position="1"/>
        <end position="10"/>
    </location>
</feature>
<protein>
    <submittedName>
        <fullName evidence="2">Uncharacterized protein</fullName>
    </submittedName>
</protein>
<feature type="region of interest" description="Disordered" evidence="1">
    <location>
        <begin position="1"/>
        <end position="99"/>
    </location>
</feature>
<accession>A0AAE1NHB2</accession>
<organism evidence="2 3">
    <name type="scientific">Petrolisthes manimaculis</name>
    <dbReference type="NCBI Taxonomy" id="1843537"/>
    <lineage>
        <taxon>Eukaryota</taxon>
        <taxon>Metazoa</taxon>
        <taxon>Ecdysozoa</taxon>
        <taxon>Arthropoda</taxon>
        <taxon>Crustacea</taxon>
        <taxon>Multicrustacea</taxon>
        <taxon>Malacostraca</taxon>
        <taxon>Eumalacostraca</taxon>
        <taxon>Eucarida</taxon>
        <taxon>Decapoda</taxon>
        <taxon>Pleocyemata</taxon>
        <taxon>Anomura</taxon>
        <taxon>Galatheoidea</taxon>
        <taxon>Porcellanidae</taxon>
        <taxon>Petrolisthes</taxon>
    </lineage>
</organism>
<evidence type="ECO:0000256" key="1">
    <source>
        <dbReference type="SAM" id="MobiDB-lite"/>
    </source>
</evidence>
<evidence type="ECO:0000313" key="2">
    <source>
        <dbReference type="EMBL" id="KAK4289150.1"/>
    </source>
</evidence>
<name>A0AAE1NHB2_9EUCA</name>
<dbReference type="AlphaFoldDB" id="A0AAE1NHB2"/>
<reference evidence="2" key="1">
    <citation type="submission" date="2023-11" db="EMBL/GenBank/DDBJ databases">
        <title>Genome assemblies of two species of porcelain crab, Petrolisthes cinctipes and Petrolisthes manimaculis (Anomura: Porcellanidae).</title>
        <authorList>
            <person name="Angst P."/>
        </authorList>
    </citation>
    <scope>NUCLEOTIDE SEQUENCE</scope>
    <source>
        <strain evidence="2">PB745_02</strain>
        <tissue evidence="2">Gill</tissue>
    </source>
</reference>
<keyword evidence="3" id="KW-1185">Reference proteome</keyword>
<feature type="compositionally biased region" description="Polar residues" evidence="1">
    <location>
        <begin position="88"/>
        <end position="99"/>
    </location>
</feature>